<evidence type="ECO:0000256" key="10">
    <source>
        <dbReference type="ARBA" id="ARBA00023004"/>
    </source>
</evidence>
<evidence type="ECO:0000256" key="7">
    <source>
        <dbReference type="ARBA" id="ARBA00022723"/>
    </source>
</evidence>
<dbReference type="RefSeq" id="WP_305750482.1">
    <property type="nucleotide sequence ID" value="NZ_JAUZEE010000008.1"/>
</dbReference>
<dbReference type="InterPro" id="IPR002489">
    <property type="entry name" value="Glu_synth_asu_C"/>
</dbReference>
<dbReference type="SUPFAM" id="SSF51395">
    <property type="entry name" value="FMN-linked oxidoreductases"/>
    <property type="match status" value="1"/>
</dbReference>
<dbReference type="CDD" id="cd02808">
    <property type="entry name" value="GltS_FMN"/>
    <property type="match status" value="1"/>
</dbReference>
<evidence type="ECO:0000256" key="5">
    <source>
        <dbReference type="ARBA" id="ARBA00022630"/>
    </source>
</evidence>
<evidence type="ECO:0000256" key="6">
    <source>
        <dbReference type="ARBA" id="ARBA00022643"/>
    </source>
</evidence>
<keyword evidence="12" id="KW-0314">Glutamate biosynthesis</keyword>
<dbReference type="Pfam" id="PF01645">
    <property type="entry name" value="Glu_synthase"/>
    <property type="match status" value="1"/>
</dbReference>
<comment type="cofactor">
    <cofactor evidence="1">
        <name>FMN</name>
        <dbReference type="ChEBI" id="CHEBI:58210"/>
    </cofactor>
</comment>
<dbReference type="SUPFAM" id="SSF56235">
    <property type="entry name" value="N-terminal nucleophile aminohydrolases (Ntn hydrolases)"/>
    <property type="match status" value="1"/>
</dbReference>
<keyword evidence="8" id="KW-0315">Glutamine amidotransferase</keyword>
<dbReference type="Proteomes" id="UP001235760">
    <property type="component" value="Unassembled WGS sequence"/>
</dbReference>
<dbReference type="Pfam" id="PF04898">
    <property type="entry name" value="Glu_syn_central"/>
    <property type="match status" value="1"/>
</dbReference>
<keyword evidence="13" id="KW-0003">3Fe-4S</keyword>
<keyword evidence="6" id="KW-0288">FMN</keyword>
<evidence type="ECO:0000256" key="14">
    <source>
        <dbReference type="ARBA" id="ARBA00029440"/>
    </source>
</evidence>
<dbReference type="InterPro" id="IPR013785">
    <property type="entry name" value="Aldolase_TIM"/>
</dbReference>
<dbReference type="Gene3D" id="2.160.20.60">
    <property type="entry name" value="Glutamate synthase, alpha subunit, C-terminal domain"/>
    <property type="match status" value="1"/>
</dbReference>
<keyword evidence="5" id="KW-0285">Flavoprotein</keyword>
<evidence type="ECO:0000256" key="12">
    <source>
        <dbReference type="ARBA" id="ARBA00023164"/>
    </source>
</evidence>
<dbReference type="InterPro" id="IPR029055">
    <property type="entry name" value="Ntn_hydrolases_N"/>
</dbReference>
<accession>A0ABT9G630</accession>
<keyword evidence="10" id="KW-0408">Iron</keyword>
<dbReference type="Gene3D" id="3.60.20.10">
    <property type="entry name" value="Glutamine Phosphoribosylpyrophosphate, subunit 1, domain 1"/>
    <property type="match status" value="1"/>
</dbReference>
<evidence type="ECO:0000313" key="18">
    <source>
        <dbReference type="Proteomes" id="UP001235760"/>
    </source>
</evidence>
<feature type="compositionally biased region" description="Basic and acidic residues" evidence="15">
    <location>
        <begin position="1580"/>
        <end position="1589"/>
    </location>
</feature>
<dbReference type="PROSITE" id="PS51278">
    <property type="entry name" value="GATASE_TYPE_2"/>
    <property type="match status" value="1"/>
</dbReference>
<sequence length="1596" mass="173646">MNQAAAGTSSTNETQTATLSDIQALAQGGLYDPANEHDACGVGFVAHIKGQKAHAIVEQGLKILENLDHRGAVGADALMGDGAGILIQIPDEFFRAEMSRQGVTLPPLGEYGVGMIFLPKEHASRLACEQELERAVRAEGQVLLGWRDVPVDADMPMSPTVRTTEPVIRQIFIGRGDDVIVPDALERKLYVIRKTASAAIQKLKLTHSREYYVPSMSCRTIIYKGLLLADQVGKYYLDLQNPACTSALALVHQRFSTNTFPEWPLAHPYRMVAHNGEINTVKGNFNWMRAREGVMKSPVLGEDLTKLYPISFEGQSDTATFDNALELLTMSGYPLAHAAMMMIPEAWEQHTLMDERRRAFYEYHAAMIEPWDGPASMVFTDGKQIGATLDRNGLRPARYIVTDDDLVVMASEAGTLPIPENKIVKKWRLQPGKMFLIDFEQGRIIDDEELKNQFASAKPYRQWIENVRIKLDAIPAEGAPAAPAATESLLDRQQAFGYTQEDLKFLLAPMAANGEEGIGSMGNDSPLAVLSDKNKPLYSYFKQLFAQVTNPPIDPIREAIVMSLNSFIGPKPNLLDINAVNPPMRLEVAQPILDADDMARLRGIAAHTGGKFKTCELNIVYPLAWGHEGVEAKLASLCAEAVDAIKSGHNILIITDRAMNRDQVAIPALLALSAIHHHLVREGLRTTAGLVVETASAREVHHFAVLAGYGAEAVHPYLAMETIASMHQDLGGALSAEKAIYNYVKAIGKGLSKIMSKMGISTYMSYCGAQIFEAIGLNRDVVEKYFRGTPTQVEGIGVFEVAEEAIRNHRAAFGDDPVLATMLDAGGEYAWRARGEEHMWTPDAIAKLQHSTRSGKFDTYKEYAQIINDQNRRHLTLRGLFEFKNDPSKAIPVEEVEPAAEIVKRFATGAMSLGSISTEAHSTLALAMNRIGGKSNTGEGGEDPARYRNELKGIKITAGTKVSDVIGSKVIAADYEMKDGDSLRSKIKQVASGRFGVTTEYLVSADQIQIKMAQGAKPGEGGQLPGGKVSEYIGMLRYSVPGVGLISPPPHHDIYSIEDLAQLIHDLKNANPRASVSVKLVSEVGVGTIAAGVAKCKADHVVIAGHDGGTGASPWSSIKHAGTPWELGLAETQQTLVLNRLRSRIRVQADGQMKTGRDVVIGALLGADEFGFATAPLVVEGCIMMRKCHLNTCPVGVATQDPVLRAKFTGKPEHVVNYFFFVAEEARQIMAQLGIRTFDELIGRADLLDTKKAISHWKAKGLDFGRVFHQPAVPASVSRRHVEEQDHGLAKALDVKLIEKCRPAIERGEKVQFMEDARNVNRSVGAMLSGELIKHRPEGLPDQTIFIQMEGTGGQSFAAFLAQGITLYMIGEANDYTGKGLSGGRVVVRPSIEFRGDATKNIIVGNTVLYGATSGEAFFRGVAGERFAVRLSGATAVVEGTGDHGCEYMTGGTVVVLGRTGRNFAAGMSGGIAYVYDEDGSFAGRCNTAQVALEKVLSATEQEQSIELAIWHKGQTDESLLKKLVEDHHRWTGSLRARDILDNWSEARGRFVKVFPHEYRRALGEMGAQQATDATIAKAKGSDKGDKKGSKTVPAK</sequence>
<dbReference type="EMBL" id="JAUZEE010000008">
    <property type="protein sequence ID" value="MDP4301942.1"/>
    <property type="molecule type" value="Genomic_DNA"/>
</dbReference>
<dbReference type="CDD" id="cd00982">
    <property type="entry name" value="gltB_C"/>
    <property type="match status" value="1"/>
</dbReference>
<evidence type="ECO:0000256" key="11">
    <source>
        <dbReference type="ARBA" id="ARBA00023014"/>
    </source>
</evidence>
<dbReference type="InterPro" id="IPR006982">
    <property type="entry name" value="Glu_synth_centr_N"/>
</dbReference>
<evidence type="ECO:0000256" key="3">
    <source>
        <dbReference type="ARBA" id="ARBA00009716"/>
    </source>
</evidence>
<keyword evidence="18" id="KW-1185">Reference proteome</keyword>
<dbReference type="PANTHER" id="PTHR11938">
    <property type="entry name" value="FAD NADPH DEHYDROGENASE/OXIDOREDUCTASE"/>
    <property type="match status" value="1"/>
</dbReference>
<reference evidence="17 18" key="1">
    <citation type="submission" date="2023-08" db="EMBL/GenBank/DDBJ databases">
        <authorList>
            <person name="Roldan D.M."/>
            <person name="Menes R.J."/>
        </authorList>
    </citation>
    <scope>NUCLEOTIDE SEQUENCE [LARGE SCALE GENOMIC DNA]</scope>
    <source>
        <strain evidence="17 18">CCM 2812</strain>
    </source>
</reference>
<proteinExistence type="inferred from homology"/>
<keyword evidence="7" id="KW-0479">Metal-binding</keyword>
<comment type="cofactor">
    <cofactor evidence="2">
        <name>[3Fe-4S] cluster</name>
        <dbReference type="ChEBI" id="CHEBI:21137"/>
    </cofactor>
</comment>
<organism evidence="17 18">
    <name type="scientific">Leptothrix discophora</name>
    <dbReference type="NCBI Taxonomy" id="89"/>
    <lineage>
        <taxon>Bacteria</taxon>
        <taxon>Pseudomonadati</taxon>
        <taxon>Pseudomonadota</taxon>
        <taxon>Betaproteobacteria</taxon>
        <taxon>Burkholderiales</taxon>
        <taxon>Sphaerotilaceae</taxon>
        <taxon>Leptothrix</taxon>
    </lineage>
</organism>
<dbReference type="InterPro" id="IPR050711">
    <property type="entry name" value="ET-N_metabolism_enzyme"/>
</dbReference>
<comment type="pathway">
    <text evidence="14">Amino-acid biosynthesis.</text>
</comment>
<evidence type="ECO:0000313" key="17">
    <source>
        <dbReference type="EMBL" id="MDP4301942.1"/>
    </source>
</evidence>
<comment type="similarity">
    <text evidence="3">Belongs to the glutamate synthase family.</text>
</comment>
<evidence type="ECO:0000256" key="4">
    <source>
        <dbReference type="ARBA" id="ARBA00022605"/>
    </source>
</evidence>
<keyword evidence="9" id="KW-0560">Oxidoreductase</keyword>
<evidence type="ECO:0000256" key="2">
    <source>
        <dbReference type="ARBA" id="ARBA00001927"/>
    </source>
</evidence>
<dbReference type="CDD" id="cd00713">
    <property type="entry name" value="GltS"/>
    <property type="match status" value="1"/>
</dbReference>
<evidence type="ECO:0000256" key="9">
    <source>
        <dbReference type="ARBA" id="ARBA00023002"/>
    </source>
</evidence>
<name>A0ABT9G630_LEPDI</name>
<comment type="caution">
    <text evidence="17">The sequence shown here is derived from an EMBL/GenBank/DDBJ whole genome shotgun (WGS) entry which is preliminary data.</text>
</comment>
<dbReference type="Pfam" id="PF00310">
    <property type="entry name" value="GATase_2"/>
    <property type="match status" value="1"/>
</dbReference>
<evidence type="ECO:0000256" key="1">
    <source>
        <dbReference type="ARBA" id="ARBA00001917"/>
    </source>
</evidence>
<dbReference type="InterPro" id="IPR017932">
    <property type="entry name" value="GATase_2_dom"/>
</dbReference>
<dbReference type="Pfam" id="PF01493">
    <property type="entry name" value="GXGXG"/>
    <property type="match status" value="1"/>
</dbReference>
<dbReference type="PANTHER" id="PTHR11938:SF133">
    <property type="entry name" value="GLUTAMATE SYNTHASE (NADH)"/>
    <property type="match status" value="1"/>
</dbReference>
<dbReference type="InterPro" id="IPR036485">
    <property type="entry name" value="Glu_synth_asu_C_sf"/>
</dbReference>
<protein>
    <submittedName>
        <fullName evidence="17">Glutamate synthase-related protein</fullName>
    </submittedName>
</protein>
<dbReference type="Gene3D" id="3.20.20.70">
    <property type="entry name" value="Aldolase class I"/>
    <property type="match status" value="2"/>
</dbReference>
<evidence type="ECO:0000256" key="8">
    <source>
        <dbReference type="ARBA" id="ARBA00022962"/>
    </source>
</evidence>
<feature type="domain" description="Glutamine amidotransferase type-2" evidence="16">
    <location>
        <begin position="40"/>
        <end position="440"/>
    </location>
</feature>
<keyword evidence="11" id="KW-0411">Iron-sulfur</keyword>
<gene>
    <name evidence="17" type="ORF">Q8X39_14970</name>
</gene>
<evidence type="ECO:0000256" key="13">
    <source>
        <dbReference type="ARBA" id="ARBA00023291"/>
    </source>
</evidence>
<dbReference type="SUPFAM" id="SSF69336">
    <property type="entry name" value="Alpha subunit of glutamate synthase, C-terminal domain"/>
    <property type="match status" value="1"/>
</dbReference>
<evidence type="ECO:0000256" key="15">
    <source>
        <dbReference type="SAM" id="MobiDB-lite"/>
    </source>
</evidence>
<feature type="region of interest" description="Disordered" evidence="15">
    <location>
        <begin position="1570"/>
        <end position="1596"/>
    </location>
</feature>
<evidence type="ECO:0000259" key="16">
    <source>
        <dbReference type="PROSITE" id="PS51278"/>
    </source>
</evidence>
<dbReference type="InterPro" id="IPR002932">
    <property type="entry name" value="Glu_synthdom"/>
</dbReference>
<keyword evidence="4" id="KW-0028">Amino-acid biosynthesis</keyword>